<dbReference type="PROSITE" id="PS51257">
    <property type="entry name" value="PROKAR_LIPOPROTEIN"/>
    <property type="match status" value="1"/>
</dbReference>
<dbReference type="Proteomes" id="UP000070250">
    <property type="component" value="Chromosome"/>
</dbReference>
<dbReference type="Gene3D" id="3.10.350.10">
    <property type="entry name" value="LysM domain"/>
    <property type="match status" value="1"/>
</dbReference>
<dbReference type="PANTHER" id="PTHR21666:SF263">
    <property type="entry name" value="MUREIN HYDROLASE ACTIVATOR NLPD"/>
    <property type="match status" value="1"/>
</dbReference>
<dbReference type="EMBL" id="CP011971">
    <property type="protein sequence ID" value="AMN47320.1"/>
    <property type="molecule type" value="Genomic_DNA"/>
</dbReference>
<gene>
    <name evidence="4" type="ORF">ACG33_09475</name>
</gene>
<keyword evidence="5" id="KW-1185">Reference proteome</keyword>
<dbReference type="PANTHER" id="PTHR21666">
    <property type="entry name" value="PEPTIDASE-RELATED"/>
    <property type="match status" value="1"/>
</dbReference>
<dbReference type="Pfam" id="PF01551">
    <property type="entry name" value="Peptidase_M23"/>
    <property type="match status" value="1"/>
</dbReference>
<dbReference type="SMART" id="SM00257">
    <property type="entry name" value="LysM"/>
    <property type="match status" value="1"/>
</dbReference>
<dbReference type="InterPro" id="IPR050570">
    <property type="entry name" value="Cell_wall_metabolism_enzyme"/>
</dbReference>
<dbReference type="PROSITE" id="PS51782">
    <property type="entry name" value="LYSM"/>
    <property type="match status" value="1"/>
</dbReference>
<dbReference type="GO" id="GO:0009279">
    <property type="term" value="C:cell outer membrane"/>
    <property type="evidence" value="ECO:0007669"/>
    <property type="project" value="TreeGrafter"/>
</dbReference>
<evidence type="ECO:0000259" key="3">
    <source>
        <dbReference type="PROSITE" id="PS51782"/>
    </source>
</evidence>
<proteinExistence type="inferred from homology"/>
<evidence type="ECO:0000256" key="1">
    <source>
        <dbReference type="ARBA" id="ARBA00038420"/>
    </source>
</evidence>
<dbReference type="InterPro" id="IPR036779">
    <property type="entry name" value="LysM_dom_sf"/>
</dbReference>
<evidence type="ECO:0000313" key="4">
    <source>
        <dbReference type="EMBL" id="AMN47320.1"/>
    </source>
</evidence>
<dbReference type="SUPFAM" id="SSF51261">
    <property type="entry name" value="Duplicated hybrid motif"/>
    <property type="match status" value="1"/>
</dbReference>
<dbReference type="AlphaFoldDB" id="A0A127FCE5"/>
<accession>A0A127FCE5</accession>
<evidence type="ECO:0000256" key="2">
    <source>
        <dbReference type="SAM" id="MobiDB-lite"/>
    </source>
</evidence>
<dbReference type="GO" id="GO:0004222">
    <property type="term" value="F:metalloendopeptidase activity"/>
    <property type="evidence" value="ECO:0007669"/>
    <property type="project" value="TreeGrafter"/>
</dbReference>
<evidence type="ECO:0000313" key="5">
    <source>
        <dbReference type="Proteomes" id="UP000070250"/>
    </source>
</evidence>
<dbReference type="STRING" id="465721.ACG33_09475"/>
<name>A0A127FCE5_STEDE</name>
<dbReference type="KEGG" id="sdf:ACG33_09475"/>
<dbReference type="GO" id="GO:0032153">
    <property type="term" value="C:cell division site"/>
    <property type="evidence" value="ECO:0007669"/>
    <property type="project" value="TreeGrafter"/>
</dbReference>
<protein>
    <recommendedName>
        <fullName evidence="3">LysM domain-containing protein</fullName>
    </recommendedName>
</protein>
<organism evidence="4 5">
    <name type="scientific">Steroidobacter denitrificans</name>
    <dbReference type="NCBI Taxonomy" id="465721"/>
    <lineage>
        <taxon>Bacteria</taxon>
        <taxon>Pseudomonadati</taxon>
        <taxon>Pseudomonadota</taxon>
        <taxon>Gammaproteobacteria</taxon>
        <taxon>Steroidobacterales</taxon>
        <taxon>Steroidobacteraceae</taxon>
        <taxon>Steroidobacter</taxon>
    </lineage>
</organism>
<dbReference type="InterPro" id="IPR018392">
    <property type="entry name" value="LysM"/>
</dbReference>
<comment type="similarity">
    <text evidence="1">Belongs to the E.coli NlpD/Haemophilus LppB family.</text>
</comment>
<dbReference type="InterPro" id="IPR016047">
    <property type="entry name" value="M23ase_b-sheet_dom"/>
</dbReference>
<reference evidence="4 5" key="1">
    <citation type="submission" date="2015-06" db="EMBL/GenBank/DDBJ databases">
        <title>A Comprehensive Approach to Explore the Metabolic and Phylogenetic Diversity of Bacterial Steroid Degradation in the Environment: Testosterone as an Example.</title>
        <authorList>
            <person name="Yang F.-C."/>
            <person name="Chen Y.-L."/>
            <person name="Yu C.-P."/>
            <person name="Tang S.-L."/>
            <person name="Wang P.-H."/>
            <person name="Ismail W."/>
            <person name="Wang C.-H."/>
            <person name="Yang C.-Y."/>
            <person name="Chiang Y.-R."/>
        </authorList>
    </citation>
    <scope>NUCLEOTIDE SEQUENCE [LARGE SCALE GENOMIC DNA]</scope>
    <source>
        <strain evidence="4 5">DSM 18526</strain>
    </source>
</reference>
<feature type="domain" description="LysM" evidence="3">
    <location>
        <begin position="32"/>
        <end position="76"/>
    </location>
</feature>
<sequence length="245" mass="25948">MNVPYRALRAGIVILWVSLLLGACASTPERAGTYTVKRGDTLFSIGTRLGYSYKDLARWNGIGKDYVIYPGQVLKLYPRSASRGRKAVDTRAATGSGAAVRPGSSGPAARRGVPSAAARPLGPPVKWQWPVGSGTATLTARPNGGHGLTISGRLGDEIRAAGPGKVVYTGTGLLGYGQLVIIKHNDTYLSAYGHTRSVEIREGDTVSSGQRIATMGAGPQGTPMLYFEIRIHGEPHNPLTLLPQR</sequence>
<dbReference type="InterPro" id="IPR011055">
    <property type="entry name" value="Dup_hybrid_motif"/>
</dbReference>
<dbReference type="CDD" id="cd00118">
    <property type="entry name" value="LysM"/>
    <property type="match status" value="1"/>
</dbReference>
<feature type="region of interest" description="Disordered" evidence="2">
    <location>
        <begin position="87"/>
        <end position="121"/>
    </location>
</feature>
<dbReference type="Gene3D" id="2.70.70.10">
    <property type="entry name" value="Glucose Permease (Domain IIA)"/>
    <property type="match status" value="1"/>
</dbReference>
<dbReference type="Pfam" id="PF01476">
    <property type="entry name" value="LysM"/>
    <property type="match status" value="1"/>
</dbReference>
<dbReference type="CDD" id="cd12797">
    <property type="entry name" value="M23_peptidase"/>
    <property type="match status" value="1"/>
</dbReference>